<dbReference type="Proteomes" id="UP000292445">
    <property type="component" value="Unassembled WGS sequence"/>
</dbReference>
<evidence type="ECO:0000256" key="1">
    <source>
        <dbReference type="ARBA" id="ARBA00009437"/>
    </source>
</evidence>
<proteinExistence type="inferred from homology"/>
<dbReference type="Gene3D" id="1.10.10.10">
    <property type="entry name" value="Winged helix-like DNA-binding domain superfamily/Winged helix DNA-binding domain"/>
    <property type="match status" value="1"/>
</dbReference>
<protein>
    <submittedName>
        <fullName evidence="6">LysR family transcriptional regulator</fullName>
    </submittedName>
</protein>
<keyword evidence="7" id="KW-1185">Reference proteome</keyword>
<dbReference type="SUPFAM" id="SSF53850">
    <property type="entry name" value="Periplasmic binding protein-like II"/>
    <property type="match status" value="1"/>
</dbReference>
<dbReference type="InterPro" id="IPR036390">
    <property type="entry name" value="WH_DNA-bd_sf"/>
</dbReference>
<dbReference type="OrthoDB" id="9133980at2"/>
<evidence type="ECO:0000256" key="2">
    <source>
        <dbReference type="ARBA" id="ARBA00023015"/>
    </source>
</evidence>
<evidence type="ECO:0000256" key="4">
    <source>
        <dbReference type="ARBA" id="ARBA00023163"/>
    </source>
</evidence>
<reference evidence="6 7" key="1">
    <citation type="submission" date="2019-02" db="EMBL/GenBank/DDBJ databases">
        <title>Genomic Encyclopedia of Type Strains, Phase IV (KMG-IV): sequencing the most valuable type-strain genomes for metagenomic binning, comparative biology and taxonomic classification.</title>
        <authorList>
            <person name="Goeker M."/>
        </authorList>
    </citation>
    <scope>NUCLEOTIDE SEQUENCE [LARGE SCALE GENOMIC DNA]</scope>
    <source>
        <strain evidence="6 7">K24</strain>
    </source>
</reference>
<dbReference type="SUPFAM" id="SSF46785">
    <property type="entry name" value="Winged helix' DNA-binding domain"/>
    <property type="match status" value="1"/>
</dbReference>
<dbReference type="InterPro" id="IPR036388">
    <property type="entry name" value="WH-like_DNA-bd_sf"/>
</dbReference>
<dbReference type="GO" id="GO:0003700">
    <property type="term" value="F:DNA-binding transcription factor activity"/>
    <property type="evidence" value="ECO:0007669"/>
    <property type="project" value="InterPro"/>
</dbReference>
<comment type="similarity">
    <text evidence="1">Belongs to the LysR transcriptional regulatory family.</text>
</comment>
<keyword evidence="2" id="KW-0805">Transcription regulation</keyword>
<dbReference type="Pfam" id="PF03466">
    <property type="entry name" value="LysR_substrate"/>
    <property type="match status" value="1"/>
</dbReference>
<accession>A0A4Q7NN42</accession>
<dbReference type="InterPro" id="IPR050950">
    <property type="entry name" value="HTH-type_LysR_regulators"/>
</dbReference>
<dbReference type="GO" id="GO:0005829">
    <property type="term" value="C:cytosol"/>
    <property type="evidence" value="ECO:0007669"/>
    <property type="project" value="TreeGrafter"/>
</dbReference>
<evidence type="ECO:0000313" key="6">
    <source>
        <dbReference type="EMBL" id="RZS86644.1"/>
    </source>
</evidence>
<organism evidence="6 7">
    <name type="scientific">Pigmentiphaga kullae</name>
    <dbReference type="NCBI Taxonomy" id="151784"/>
    <lineage>
        <taxon>Bacteria</taxon>
        <taxon>Pseudomonadati</taxon>
        <taxon>Pseudomonadota</taxon>
        <taxon>Betaproteobacteria</taxon>
        <taxon>Burkholderiales</taxon>
        <taxon>Alcaligenaceae</taxon>
        <taxon>Pigmentiphaga</taxon>
    </lineage>
</organism>
<dbReference type="RefSeq" id="WP_130357720.1">
    <property type="nucleotide sequence ID" value="NZ_SGXC01000001.1"/>
</dbReference>
<sequence length="297" mass="32300">MKLHHLRDFVAIADAHSVRGAARALGLAQPALTRSLRELEGELGTPLLERHARGVVLTPIGQAFYGRAHAAMAELQRGREEVAQLLGTPSGTVTVGLSSAVWLVMAAQAHQGFRKKYPGVRLRMMEGFFSMLEGRLQDGTLDFFIGPRPARPIGDGYKVDLLFHNERVVVGRKGHPRRHATSLAELVGEDWVLTGVRERVEAEFEDAFASQGLPPPVPMTQAESMVGVAALLSSTDALAMLPRQWLQARLFEGVIEAIPVREHIEGPDIVQISRAGVPLTPAAAYLSTLFERAAVAM</sequence>
<dbReference type="InterPro" id="IPR000847">
    <property type="entry name" value="LysR_HTH_N"/>
</dbReference>
<evidence type="ECO:0000259" key="5">
    <source>
        <dbReference type="PROSITE" id="PS50931"/>
    </source>
</evidence>
<dbReference type="PANTHER" id="PTHR30419">
    <property type="entry name" value="HTH-TYPE TRANSCRIPTIONAL REGULATOR YBHD"/>
    <property type="match status" value="1"/>
</dbReference>
<dbReference type="PANTHER" id="PTHR30419:SF30">
    <property type="entry name" value="LYSR FAMILY TRANSCRIPTIONAL REGULATOR"/>
    <property type="match status" value="1"/>
</dbReference>
<name>A0A4Q7NN42_9BURK</name>
<dbReference type="PRINTS" id="PR00039">
    <property type="entry name" value="HTHLYSR"/>
</dbReference>
<dbReference type="GO" id="GO:0003677">
    <property type="term" value="F:DNA binding"/>
    <property type="evidence" value="ECO:0007669"/>
    <property type="project" value="UniProtKB-KW"/>
</dbReference>
<dbReference type="AlphaFoldDB" id="A0A4Q7NN42"/>
<dbReference type="PROSITE" id="PS50931">
    <property type="entry name" value="HTH_LYSR"/>
    <property type="match status" value="1"/>
</dbReference>
<dbReference type="FunFam" id="1.10.10.10:FF:000001">
    <property type="entry name" value="LysR family transcriptional regulator"/>
    <property type="match status" value="1"/>
</dbReference>
<dbReference type="Gene3D" id="3.40.190.10">
    <property type="entry name" value="Periplasmic binding protein-like II"/>
    <property type="match status" value="1"/>
</dbReference>
<evidence type="ECO:0000313" key="7">
    <source>
        <dbReference type="Proteomes" id="UP000292445"/>
    </source>
</evidence>
<feature type="domain" description="HTH lysR-type" evidence="5">
    <location>
        <begin position="1"/>
        <end position="58"/>
    </location>
</feature>
<dbReference type="InterPro" id="IPR005119">
    <property type="entry name" value="LysR_subst-bd"/>
</dbReference>
<dbReference type="EMBL" id="SGXC01000001">
    <property type="protein sequence ID" value="RZS86644.1"/>
    <property type="molecule type" value="Genomic_DNA"/>
</dbReference>
<dbReference type="Pfam" id="PF00126">
    <property type="entry name" value="HTH_1"/>
    <property type="match status" value="1"/>
</dbReference>
<evidence type="ECO:0000256" key="3">
    <source>
        <dbReference type="ARBA" id="ARBA00023125"/>
    </source>
</evidence>
<comment type="caution">
    <text evidence="6">The sequence shown here is derived from an EMBL/GenBank/DDBJ whole genome shotgun (WGS) entry which is preliminary data.</text>
</comment>
<gene>
    <name evidence="6" type="ORF">EV675_2692</name>
</gene>
<keyword evidence="3" id="KW-0238">DNA-binding</keyword>
<keyword evidence="4" id="KW-0804">Transcription</keyword>